<dbReference type="RefSeq" id="WP_309982258.1">
    <property type="nucleotide sequence ID" value="NZ_JAVDTI010000002.1"/>
</dbReference>
<comment type="caution">
    <text evidence="1">The sequence shown here is derived from an EMBL/GenBank/DDBJ whole genome shotgun (WGS) entry which is preliminary data.</text>
</comment>
<accession>A0ABU1QUX3</accession>
<evidence type="ECO:0000313" key="1">
    <source>
        <dbReference type="EMBL" id="MDR6804944.1"/>
    </source>
</evidence>
<dbReference type="InterPro" id="IPR050816">
    <property type="entry name" value="Flavin-dep_Halogenase_NPB"/>
</dbReference>
<dbReference type="Proteomes" id="UP001264980">
    <property type="component" value="Unassembled WGS sequence"/>
</dbReference>
<organism evidence="1 2">
    <name type="scientific">Dyadobacter fermentans</name>
    <dbReference type="NCBI Taxonomy" id="94254"/>
    <lineage>
        <taxon>Bacteria</taxon>
        <taxon>Pseudomonadati</taxon>
        <taxon>Bacteroidota</taxon>
        <taxon>Cytophagia</taxon>
        <taxon>Cytophagales</taxon>
        <taxon>Spirosomataceae</taxon>
        <taxon>Dyadobacter</taxon>
    </lineage>
</organism>
<evidence type="ECO:0000313" key="2">
    <source>
        <dbReference type="Proteomes" id="UP001264980"/>
    </source>
</evidence>
<gene>
    <name evidence="1" type="ORF">J2W84_001990</name>
</gene>
<sequence>MEQVMGQSFEIVVIGAGPAGLTAAIRLLEMGHSVALVEQEAFPRPQIGESLSPGVRPIFAYLGAGALLEDPSYLPDIPARVAWGRGEPLHVEPVQRGGGLMVDRAHLDAQLLTLAVGRGLQVFQPARMVESTFQNDRYQLKLQSAAGDFRVTSRVVLDARGRKGGHTREHMALAPASVALWTHVPAAASPGEARPGQARIETVEEGWIWGAPVPGGQYRIMAFTDPDSIKGQKLTRSMQQMLSRSQLFRSVVIDDWRFEIQTCLVSAYVHTRPWDRQFIKIGEAAFTLDPLSSTGVEAAMRFSLQTAIAVHTMLTDGNPGVARAFYENKLADAVASHSRWTSDYYRQAATSDSPFPFWEKRRDFCAEALPVINDFTALIKRRLTQESPTTHATEPAAVPIDPLIRFLWDKPVRLSGQLAFSSEFAVTGDRVEIRRALQHPNLSGPLIYLNQIEIPPLLNALSEGDTYGTAIETWCRLVPYHDVKKVLGFLWSTEIVQ</sequence>
<name>A0ABU1QUX3_9BACT</name>
<dbReference type="PANTHER" id="PTHR43747:SF1">
    <property type="entry name" value="SLR1998 PROTEIN"/>
    <property type="match status" value="1"/>
</dbReference>
<dbReference type="EMBL" id="JAVDTI010000002">
    <property type="protein sequence ID" value="MDR6804944.1"/>
    <property type="molecule type" value="Genomic_DNA"/>
</dbReference>
<dbReference type="PANTHER" id="PTHR43747">
    <property type="entry name" value="FAD-BINDING PROTEIN"/>
    <property type="match status" value="1"/>
</dbReference>
<protein>
    <submittedName>
        <fullName evidence="1">Flavin-dependent dehydrogenase</fullName>
    </submittedName>
</protein>
<proteinExistence type="predicted"/>
<dbReference type="Gene3D" id="3.50.50.60">
    <property type="entry name" value="FAD/NAD(P)-binding domain"/>
    <property type="match status" value="1"/>
</dbReference>
<dbReference type="Gene3D" id="3.30.9.100">
    <property type="match status" value="1"/>
</dbReference>
<dbReference type="InterPro" id="IPR036188">
    <property type="entry name" value="FAD/NAD-bd_sf"/>
</dbReference>
<keyword evidence="2" id="KW-1185">Reference proteome</keyword>
<dbReference type="SUPFAM" id="SSF51905">
    <property type="entry name" value="FAD/NAD(P)-binding domain"/>
    <property type="match status" value="1"/>
</dbReference>
<reference evidence="1 2" key="1">
    <citation type="submission" date="2023-07" db="EMBL/GenBank/DDBJ databases">
        <title>Sorghum-associated microbial communities from plants grown in Nebraska, USA.</title>
        <authorList>
            <person name="Schachtman D."/>
        </authorList>
    </citation>
    <scope>NUCLEOTIDE SEQUENCE [LARGE SCALE GENOMIC DNA]</scope>
    <source>
        <strain evidence="1 2">BE57</strain>
    </source>
</reference>
<dbReference type="Pfam" id="PF04820">
    <property type="entry name" value="Trp_halogenase"/>
    <property type="match status" value="2"/>
</dbReference>
<dbReference type="InterPro" id="IPR006905">
    <property type="entry name" value="Flavin_halogenase"/>
</dbReference>